<reference evidence="2" key="2">
    <citation type="journal article" date="2018" name="Mol. Plant Microbe Interact.">
        <title>Genome sequence resources for the wheat stripe rust pathogen (Puccinia striiformis f. sp. tritici) and the barley stripe rust pathogen (Puccinia striiformis f. sp. hordei).</title>
        <authorList>
            <person name="Xia C."/>
            <person name="Wang M."/>
            <person name="Yin C."/>
            <person name="Cornejo O.E."/>
            <person name="Hulbert S.H."/>
            <person name="Chen X."/>
        </authorList>
    </citation>
    <scope>NUCLEOTIDE SEQUENCE [LARGE SCALE GENOMIC DNA]</scope>
    <source>
        <strain evidence="2">93-210</strain>
    </source>
</reference>
<evidence type="ECO:0000313" key="2">
    <source>
        <dbReference type="Proteomes" id="UP001060170"/>
    </source>
</evidence>
<organism evidence="1 2">
    <name type="scientific">Puccinia striiformis f. sp. tritici</name>
    <dbReference type="NCBI Taxonomy" id="168172"/>
    <lineage>
        <taxon>Eukaryota</taxon>
        <taxon>Fungi</taxon>
        <taxon>Dikarya</taxon>
        <taxon>Basidiomycota</taxon>
        <taxon>Pucciniomycotina</taxon>
        <taxon>Pucciniomycetes</taxon>
        <taxon>Pucciniales</taxon>
        <taxon>Pucciniaceae</taxon>
        <taxon>Puccinia</taxon>
    </lineage>
</organism>
<accession>A0ACC0EKQ1</accession>
<dbReference type="Proteomes" id="UP001060170">
    <property type="component" value="Chromosome 5"/>
</dbReference>
<gene>
    <name evidence="1" type="ORF">MJO28_004842</name>
</gene>
<sequence length="344" mass="38585">MIILEAALSHCYYAPRIALQQAPPITEFLLVRLEDCRSKQEFRMTRASFLKLCARVADDPVFQNNSNNPQRPITEQMMVTLKRLGCFGNGASVGMLARFFRVGEGTVELYTDRCIMAILRFKNQVLKWPTAIERGKMAEEYGEVGFKGCVGVIDGSLIPLSDSPSLNIHLYWVAGLYSRLSGDVKFKHNSEARLVLFTWAIYTRRLSVHTNLECGASIQEASSWTVDQRTTYFQFLSCSASGGDRAMHWWPQGKISKPKRPAPPDQRAQGSNSCESWIMACAVLHNFLNNGDDFDFDDLGDDNSVDIAGNNSSDDPEDGPTERASVAGRELREKIKAQVLEFYD</sequence>
<proteinExistence type="predicted"/>
<keyword evidence="2" id="KW-1185">Reference proteome</keyword>
<protein>
    <submittedName>
        <fullName evidence="1">Uncharacterized protein</fullName>
    </submittedName>
</protein>
<reference evidence="2" key="1">
    <citation type="journal article" date="2018" name="BMC Genomics">
        <title>Genomic insights into host adaptation between the wheat stripe rust pathogen (Puccinia striiformis f. sp. tritici) and the barley stripe rust pathogen (Puccinia striiformis f. sp. hordei).</title>
        <authorList>
            <person name="Xia C."/>
            <person name="Wang M."/>
            <person name="Yin C."/>
            <person name="Cornejo O.E."/>
            <person name="Hulbert S.H."/>
            <person name="Chen X."/>
        </authorList>
    </citation>
    <scope>NUCLEOTIDE SEQUENCE [LARGE SCALE GENOMIC DNA]</scope>
    <source>
        <strain evidence="2">93-210</strain>
    </source>
</reference>
<comment type="caution">
    <text evidence="1">The sequence shown here is derived from an EMBL/GenBank/DDBJ whole genome shotgun (WGS) entry which is preliminary data.</text>
</comment>
<name>A0ACC0EKQ1_9BASI</name>
<reference evidence="1 2" key="3">
    <citation type="journal article" date="2022" name="Microbiol. Spectr.">
        <title>Folding features and dynamics of 3D genome architecture in plant fungal pathogens.</title>
        <authorList>
            <person name="Xia C."/>
        </authorList>
    </citation>
    <scope>NUCLEOTIDE SEQUENCE [LARGE SCALE GENOMIC DNA]</scope>
    <source>
        <strain evidence="1 2">93-210</strain>
    </source>
</reference>
<dbReference type="EMBL" id="CM045869">
    <property type="protein sequence ID" value="KAI7954442.1"/>
    <property type="molecule type" value="Genomic_DNA"/>
</dbReference>
<evidence type="ECO:0000313" key="1">
    <source>
        <dbReference type="EMBL" id="KAI7954442.1"/>
    </source>
</evidence>